<name>A0ABN7W3U7_GIGMA</name>
<sequence length="261" mass="30252">MSEISSRTSTSTMATEDSSKLAHVVKNKTAIKILKKEEINGCNFLKISKEKLRNYRIPGGPASRLSDFTKELSKWKLRAYSSYKSLKKVLRKYRLDNNGTEVIPLFNIARFRILTSTSHIAWQKLCNTPYCLNITRDNMQKKFSMRPQYGNESTKKVDYTIKDFENFICVMENKQHQIPMGIAQNICQLESSPREISQGSKSPYTIKFTENVLNEKSEKYQILRKSVKRVLGIIVDLLTDRVCADKSGMKKKARIENYYYK</sequence>
<evidence type="ECO:0000313" key="2">
    <source>
        <dbReference type="Proteomes" id="UP000789901"/>
    </source>
</evidence>
<evidence type="ECO:0000313" key="1">
    <source>
        <dbReference type="EMBL" id="CAG8814494.1"/>
    </source>
</evidence>
<dbReference type="InterPro" id="IPR013761">
    <property type="entry name" value="SAM/pointed_sf"/>
</dbReference>
<gene>
    <name evidence="1" type="ORF">GMARGA_LOCUS26061</name>
</gene>
<accession>A0ABN7W3U7</accession>
<dbReference type="Proteomes" id="UP000789901">
    <property type="component" value="Unassembled WGS sequence"/>
</dbReference>
<dbReference type="Gene3D" id="1.10.150.50">
    <property type="entry name" value="Transcription Factor, Ets-1"/>
    <property type="match status" value="1"/>
</dbReference>
<proteinExistence type="predicted"/>
<comment type="caution">
    <text evidence="1">The sequence shown here is derived from an EMBL/GenBank/DDBJ whole genome shotgun (WGS) entry which is preliminary data.</text>
</comment>
<protein>
    <submittedName>
        <fullName evidence="1">21246_t:CDS:1</fullName>
    </submittedName>
</protein>
<organism evidence="1 2">
    <name type="scientific">Gigaspora margarita</name>
    <dbReference type="NCBI Taxonomy" id="4874"/>
    <lineage>
        <taxon>Eukaryota</taxon>
        <taxon>Fungi</taxon>
        <taxon>Fungi incertae sedis</taxon>
        <taxon>Mucoromycota</taxon>
        <taxon>Glomeromycotina</taxon>
        <taxon>Glomeromycetes</taxon>
        <taxon>Diversisporales</taxon>
        <taxon>Gigasporaceae</taxon>
        <taxon>Gigaspora</taxon>
    </lineage>
</organism>
<keyword evidence="2" id="KW-1185">Reference proteome</keyword>
<dbReference type="EMBL" id="CAJVQB010029720">
    <property type="protein sequence ID" value="CAG8814494.1"/>
    <property type="molecule type" value="Genomic_DNA"/>
</dbReference>
<reference evidence="1 2" key="1">
    <citation type="submission" date="2021-06" db="EMBL/GenBank/DDBJ databases">
        <authorList>
            <person name="Kallberg Y."/>
            <person name="Tangrot J."/>
            <person name="Rosling A."/>
        </authorList>
    </citation>
    <scope>NUCLEOTIDE SEQUENCE [LARGE SCALE GENOMIC DNA]</scope>
    <source>
        <strain evidence="1 2">120-4 pot B 10/14</strain>
    </source>
</reference>